<sequence>MARKVPRAEVCADCSAPETCNLACLLELSVSCSTRLDLMCGFDPLENCCFKGYERTRCVTPVYEGLFTGLSVDMREPALVD</sequence>
<accession>A0ACB8ECR2</accession>
<organism evidence="1 2">
    <name type="scientific">Sphaerodactylus townsendi</name>
    <dbReference type="NCBI Taxonomy" id="933632"/>
    <lineage>
        <taxon>Eukaryota</taxon>
        <taxon>Metazoa</taxon>
        <taxon>Chordata</taxon>
        <taxon>Craniata</taxon>
        <taxon>Vertebrata</taxon>
        <taxon>Euteleostomi</taxon>
        <taxon>Lepidosauria</taxon>
        <taxon>Squamata</taxon>
        <taxon>Bifurcata</taxon>
        <taxon>Gekkota</taxon>
        <taxon>Sphaerodactylidae</taxon>
        <taxon>Sphaerodactylus</taxon>
    </lineage>
</organism>
<comment type="caution">
    <text evidence="1">The sequence shown here is derived from an EMBL/GenBank/DDBJ whole genome shotgun (WGS) entry which is preliminary data.</text>
</comment>
<reference evidence="1" key="1">
    <citation type="submission" date="2021-08" db="EMBL/GenBank/DDBJ databases">
        <title>The first chromosome-level gecko genome reveals the dynamic sex chromosomes of Neotropical dwarf geckos (Sphaerodactylidae: Sphaerodactylus).</title>
        <authorList>
            <person name="Pinto B.J."/>
            <person name="Keating S.E."/>
            <person name="Gamble T."/>
        </authorList>
    </citation>
    <scope>NUCLEOTIDE SEQUENCE</scope>
    <source>
        <strain evidence="1">TG3544</strain>
    </source>
</reference>
<proteinExistence type="predicted"/>
<dbReference type="Proteomes" id="UP000827872">
    <property type="component" value="Linkage Group LG16"/>
</dbReference>
<evidence type="ECO:0000313" key="1">
    <source>
        <dbReference type="EMBL" id="KAH7990242.1"/>
    </source>
</evidence>
<evidence type="ECO:0000313" key="2">
    <source>
        <dbReference type="Proteomes" id="UP000827872"/>
    </source>
</evidence>
<name>A0ACB8ECR2_9SAUR</name>
<gene>
    <name evidence="1" type="ORF">K3G42_004749</name>
</gene>
<dbReference type="EMBL" id="CM037629">
    <property type="protein sequence ID" value="KAH7990242.1"/>
    <property type="molecule type" value="Genomic_DNA"/>
</dbReference>
<protein>
    <submittedName>
        <fullName evidence="1">Uncharacterized protein</fullName>
    </submittedName>
</protein>
<keyword evidence="2" id="KW-1185">Reference proteome</keyword>